<name>A0AAN6MFY1_9PEZI</name>
<proteinExistence type="predicted"/>
<sequence>MEDGQDVPDQDAEDKSDMDESVDNDEFIASKDELDNSDEFGEIDAENTAYNEAREDSSDESDGPDIDDFEFIGWSGAADCAAPDDTVPPDPNTVRFEAWIRAILLEMGRWRQDIGTVEDFDEIPGDQRSINRRWFIFLHGAAVDDVAGLGQRIFDGILMAPPATPSPAAAAAACPRASPFSFFTNTGGGSGRGTHTSNGNYHDEGNGEDHGKDYGKDHGNGEDHSKDHVKYHGEDNCRPSVGKVSHHSASQGLEDMMLGTIC</sequence>
<keyword evidence="3" id="KW-1185">Reference proteome</keyword>
<organism evidence="2 3">
    <name type="scientific">Staphylotrichum tortipilum</name>
    <dbReference type="NCBI Taxonomy" id="2831512"/>
    <lineage>
        <taxon>Eukaryota</taxon>
        <taxon>Fungi</taxon>
        <taxon>Dikarya</taxon>
        <taxon>Ascomycota</taxon>
        <taxon>Pezizomycotina</taxon>
        <taxon>Sordariomycetes</taxon>
        <taxon>Sordariomycetidae</taxon>
        <taxon>Sordariales</taxon>
        <taxon>Chaetomiaceae</taxon>
        <taxon>Staphylotrichum</taxon>
    </lineage>
</organism>
<dbReference type="AlphaFoldDB" id="A0AAN6MFY1"/>
<dbReference type="Proteomes" id="UP001303889">
    <property type="component" value="Unassembled WGS sequence"/>
</dbReference>
<gene>
    <name evidence="2" type="ORF">C8A05DRAFT_36352</name>
</gene>
<comment type="caution">
    <text evidence="2">The sequence shown here is derived from an EMBL/GenBank/DDBJ whole genome shotgun (WGS) entry which is preliminary data.</text>
</comment>
<feature type="compositionally biased region" description="Acidic residues" evidence="1">
    <location>
        <begin position="1"/>
        <end position="26"/>
    </location>
</feature>
<feature type="region of interest" description="Disordered" evidence="1">
    <location>
        <begin position="1"/>
        <end position="68"/>
    </location>
</feature>
<reference evidence="2" key="1">
    <citation type="journal article" date="2023" name="Mol. Phylogenet. Evol.">
        <title>Genome-scale phylogeny and comparative genomics of the fungal order Sordariales.</title>
        <authorList>
            <person name="Hensen N."/>
            <person name="Bonometti L."/>
            <person name="Westerberg I."/>
            <person name="Brannstrom I.O."/>
            <person name="Guillou S."/>
            <person name="Cros-Aarteil S."/>
            <person name="Calhoun S."/>
            <person name="Haridas S."/>
            <person name="Kuo A."/>
            <person name="Mondo S."/>
            <person name="Pangilinan J."/>
            <person name="Riley R."/>
            <person name="LaButti K."/>
            <person name="Andreopoulos B."/>
            <person name="Lipzen A."/>
            <person name="Chen C."/>
            <person name="Yan M."/>
            <person name="Daum C."/>
            <person name="Ng V."/>
            <person name="Clum A."/>
            <person name="Steindorff A."/>
            <person name="Ohm R.A."/>
            <person name="Martin F."/>
            <person name="Silar P."/>
            <person name="Natvig D.O."/>
            <person name="Lalanne C."/>
            <person name="Gautier V."/>
            <person name="Ament-Velasquez S.L."/>
            <person name="Kruys A."/>
            <person name="Hutchinson M.I."/>
            <person name="Powell A.J."/>
            <person name="Barry K."/>
            <person name="Miller A.N."/>
            <person name="Grigoriev I.V."/>
            <person name="Debuchy R."/>
            <person name="Gladieux P."/>
            <person name="Hiltunen Thoren M."/>
            <person name="Johannesson H."/>
        </authorList>
    </citation>
    <scope>NUCLEOTIDE SEQUENCE</scope>
    <source>
        <strain evidence="2">CBS 103.79</strain>
    </source>
</reference>
<protein>
    <submittedName>
        <fullName evidence="2">Uncharacterized protein</fullName>
    </submittedName>
</protein>
<feature type="compositionally biased region" description="Acidic residues" evidence="1">
    <location>
        <begin position="35"/>
        <end position="45"/>
    </location>
</feature>
<evidence type="ECO:0000313" key="2">
    <source>
        <dbReference type="EMBL" id="KAK3900015.1"/>
    </source>
</evidence>
<feature type="compositionally biased region" description="Basic and acidic residues" evidence="1">
    <location>
        <begin position="201"/>
        <end position="237"/>
    </location>
</feature>
<feature type="region of interest" description="Disordered" evidence="1">
    <location>
        <begin position="188"/>
        <end position="250"/>
    </location>
</feature>
<reference evidence="2" key="2">
    <citation type="submission" date="2023-05" db="EMBL/GenBank/DDBJ databases">
        <authorList>
            <consortium name="Lawrence Berkeley National Laboratory"/>
            <person name="Steindorff A."/>
            <person name="Hensen N."/>
            <person name="Bonometti L."/>
            <person name="Westerberg I."/>
            <person name="Brannstrom I.O."/>
            <person name="Guillou S."/>
            <person name="Cros-Aarteil S."/>
            <person name="Calhoun S."/>
            <person name="Haridas S."/>
            <person name="Kuo A."/>
            <person name="Mondo S."/>
            <person name="Pangilinan J."/>
            <person name="Riley R."/>
            <person name="Labutti K."/>
            <person name="Andreopoulos B."/>
            <person name="Lipzen A."/>
            <person name="Chen C."/>
            <person name="Yanf M."/>
            <person name="Daum C."/>
            <person name="Ng V."/>
            <person name="Clum A."/>
            <person name="Ohm R."/>
            <person name="Martin F."/>
            <person name="Silar P."/>
            <person name="Natvig D."/>
            <person name="Lalanne C."/>
            <person name="Gautier V."/>
            <person name="Ament-Velasquez S.L."/>
            <person name="Kruys A."/>
            <person name="Hutchinson M.I."/>
            <person name="Powell A.J."/>
            <person name="Barry K."/>
            <person name="Miller A.N."/>
            <person name="Grigoriev I.V."/>
            <person name="Debuchy R."/>
            <person name="Gladieux P."/>
            <person name="Thoren M.H."/>
            <person name="Johannesson H."/>
        </authorList>
    </citation>
    <scope>NUCLEOTIDE SEQUENCE</scope>
    <source>
        <strain evidence="2">CBS 103.79</strain>
    </source>
</reference>
<feature type="compositionally biased region" description="Acidic residues" evidence="1">
    <location>
        <begin position="57"/>
        <end position="68"/>
    </location>
</feature>
<evidence type="ECO:0000256" key="1">
    <source>
        <dbReference type="SAM" id="MobiDB-lite"/>
    </source>
</evidence>
<evidence type="ECO:0000313" key="3">
    <source>
        <dbReference type="Proteomes" id="UP001303889"/>
    </source>
</evidence>
<accession>A0AAN6MFY1</accession>
<dbReference type="EMBL" id="MU855714">
    <property type="protein sequence ID" value="KAK3900015.1"/>
    <property type="molecule type" value="Genomic_DNA"/>
</dbReference>